<dbReference type="Pfam" id="PF00817">
    <property type="entry name" value="IMS"/>
    <property type="match status" value="1"/>
</dbReference>
<protein>
    <submittedName>
        <fullName evidence="5">DNA polymerase-4</fullName>
    </submittedName>
</protein>
<dbReference type="InterPro" id="IPR022880">
    <property type="entry name" value="DNApol_IV"/>
</dbReference>
<evidence type="ECO:0000313" key="6">
    <source>
        <dbReference type="Proteomes" id="UP000317593"/>
    </source>
</evidence>
<dbReference type="CDD" id="cd03586">
    <property type="entry name" value="PolY_Pol_IV_kappa"/>
    <property type="match status" value="1"/>
</dbReference>
<accession>A0A521E4D6</accession>
<reference evidence="5 6" key="1">
    <citation type="submission" date="2017-05" db="EMBL/GenBank/DDBJ databases">
        <authorList>
            <person name="Varghese N."/>
            <person name="Submissions S."/>
        </authorList>
    </citation>
    <scope>NUCLEOTIDE SEQUENCE [LARGE SCALE GENOMIC DNA]</scope>
    <source>
        <strain evidence="5 6">DSM 21194</strain>
    </source>
</reference>
<evidence type="ECO:0000256" key="3">
    <source>
        <dbReference type="ARBA" id="ARBA00022932"/>
    </source>
</evidence>
<dbReference type="InterPro" id="IPR050116">
    <property type="entry name" value="DNA_polymerase-Y"/>
</dbReference>
<dbReference type="GO" id="GO:0042276">
    <property type="term" value="P:error-prone translesion synthesis"/>
    <property type="evidence" value="ECO:0007669"/>
    <property type="project" value="TreeGrafter"/>
</dbReference>
<keyword evidence="6" id="KW-1185">Reference proteome</keyword>
<evidence type="ECO:0000259" key="4">
    <source>
        <dbReference type="PROSITE" id="PS50173"/>
    </source>
</evidence>
<dbReference type="InterPro" id="IPR043502">
    <property type="entry name" value="DNA/RNA_pol_sf"/>
</dbReference>
<keyword evidence="3" id="KW-0239">DNA-directed DNA polymerase</keyword>
<dbReference type="Gene3D" id="3.40.1170.60">
    <property type="match status" value="1"/>
</dbReference>
<evidence type="ECO:0000256" key="2">
    <source>
        <dbReference type="ARBA" id="ARBA00022457"/>
    </source>
</evidence>
<dbReference type="GO" id="GO:0006281">
    <property type="term" value="P:DNA repair"/>
    <property type="evidence" value="ECO:0007669"/>
    <property type="project" value="InterPro"/>
</dbReference>
<dbReference type="OrthoDB" id="9808813at2"/>
<dbReference type="GO" id="GO:0005829">
    <property type="term" value="C:cytosol"/>
    <property type="evidence" value="ECO:0007669"/>
    <property type="project" value="TreeGrafter"/>
</dbReference>
<dbReference type="PANTHER" id="PTHR11076:SF33">
    <property type="entry name" value="DNA POLYMERASE KAPPA"/>
    <property type="match status" value="1"/>
</dbReference>
<evidence type="ECO:0000256" key="1">
    <source>
        <dbReference type="ARBA" id="ARBA00010945"/>
    </source>
</evidence>
<dbReference type="AlphaFoldDB" id="A0A521E4D6"/>
<name>A0A521E4D6_9BACT</name>
<dbReference type="Proteomes" id="UP000317593">
    <property type="component" value="Unassembled WGS sequence"/>
</dbReference>
<sequence>MMIGIEPGTYDVHEDVHKITDYRCVSRDMQHTSMEPRLYLHVDMNCFYAQVEQLCYNLYGMPLYVGGWYKPDGTPRGIVATSSYEARAFGVKTGMSAYEAEKICPYLVGVQADYKKYEGMSRLVREVLQGFAMDVEKYSMDEYFIDINFLKDASRAVLEDYAHRLKHKLYDELHLVCSIGIARSKTYAKLASDLRKPRGITIVYDEEDAAELIYPLPLDEVWGIGNRRYAKLRKEGLITIADGLERGYPLFQKQFGEYFGKIVYEMIAGKDRARVLTEESPPPELLNYMHTFSDWTKNPDKVEGEIMKGIQQLCYRMRGYGVKADKYFCYLRVQDQKWSGDKFRFNTAGRTNLDDYIYRACMKQARPRMARLLANGFALRGVGLGTLELDRSHQQELFFSENKKMRQFYLAQDAINNEYGKGTIQKASMKYGVEGKTHFLERS</sequence>
<dbReference type="GO" id="GO:0003887">
    <property type="term" value="F:DNA-directed DNA polymerase activity"/>
    <property type="evidence" value="ECO:0007669"/>
    <property type="project" value="InterPro"/>
</dbReference>
<dbReference type="Gene3D" id="1.10.150.20">
    <property type="entry name" value="5' to 3' exonuclease, C-terminal subdomain"/>
    <property type="match status" value="1"/>
</dbReference>
<dbReference type="GO" id="GO:0009432">
    <property type="term" value="P:SOS response"/>
    <property type="evidence" value="ECO:0007669"/>
    <property type="project" value="TreeGrafter"/>
</dbReference>
<keyword evidence="3" id="KW-0808">Transferase</keyword>
<keyword evidence="3" id="KW-0548">Nucleotidyltransferase</keyword>
<gene>
    <name evidence="5" type="ORF">SAMN06265218_11348</name>
</gene>
<dbReference type="PROSITE" id="PS50173">
    <property type="entry name" value="UMUC"/>
    <property type="match status" value="1"/>
</dbReference>
<dbReference type="InterPro" id="IPR001126">
    <property type="entry name" value="UmuC"/>
</dbReference>
<keyword evidence="2" id="KW-0515">Mutator protein</keyword>
<comment type="similarity">
    <text evidence="1">Belongs to the DNA polymerase type-Y family.</text>
</comment>
<dbReference type="InterPro" id="IPR043128">
    <property type="entry name" value="Rev_trsase/Diguanyl_cyclase"/>
</dbReference>
<dbReference type="RefSeq" id="WP_142715249.1">
    <property type="nucleotide sequence ID" value="NZ_FXTH01000013.1"/>
</dbReference>
<dbReference type="SUPFAM" id="SSF56672">
    <property type="entry name" value="DNA/RNA polymerases"/>
    <property type="match status" value="1"/>
</dbReference>
<evidence type="ECO:0000313" key="5">
    <source>
        <dbReference type="EMBL" id="SMO78796.1"/>
    </source>
</evidence>
<feature type="domain" description="UmuC" evidence="4">
    <location>
        <begin position="39"/>
        <end position="225"/>
    </location>
</feature>
<dbReference type="Gene3D" id="3.30.70.270">
    <property type="match status" value="1"/>
</dbReference>
<organism evidence="5 6">
    <name type="scientific">Fodinibius sediminis</name>
    <dbReference type="NCBI Taxonomy" id="1214077"/>
    <lineage>
        <taxon>Bacteria</taxon>
        <taxon>Pseudomonadati</taxon>
        <taxon>Balneolota</taxon>
        <taxon>Balneolia</taxon>
        <taxon>Balneolales</taxon>
        <taxon>Balneolaceae</taxon>
        <taxon>Fodinibius</taxon>
    </lineage>
</organism>
<dbReference type="PANTHER" id="PTHR11076">
    <property type="entry name" value="DNA REPAIR POLYMERASE UMUC / TRANSFERASE FAMILY MEMBER"/>
    <property type="match status" value="1"/>
</dbReference>
<dbReference type="EMBL" id="FXTH01000013">
    <property type="protein sequence ID" value="SMO78796.1"/>
    <property type="molecule type" value="Genomic_DNA"/>
</dbReference>
<proteinExistence type="inferred from homology"/>